<organism evidence="1">
    <name type="scientific">metagenome</name>
    <dbReference type="NCBI Taxonomy" id="256318"/>
    <lineage>
        <taxon>unclassified sequences</taxon>
        <taxon>metagenomes</taxon>
    </lineage>
</organism>
<dbReference type="EMBL" id="UIDG01000068">
    <property type="protein sequence ID" value="SUS04949.1"/>
    <property type="molecule type" value="Genomic_DNA"/>
</dbReference>
<evidence type="ECO:0000313" key="1">
    <source>
        <dbReference type="EMBL" id="SUS04949.1"/>
    </source>
</evidence>
<name>A0A380TAP6_9ZZZZ</name>
<protein>
    <submittedName>
        <fullName evidence="1">Uncharacterized protein</fullName>
    </submittedName>
</protein>
<reference evidence="1" key="1">
    <citation type="submission" date="2018-07" db="EMBL/GenBank/DDBJ databases">
        <authorList>
            <person name="Quirk P.G."/>
            <person name="Krulwich T.A."/>
        </authorList>
    </citation>
    <scope>NUCLEOTIDE SEQUENCE</scope>
</reference>
<dbReference type="AlphaFoldDB" id="A0A380TAP6"/>
<gene>
    <name evidence="1" type="ORF">DF3PB_160001</name>
</gene>
<accession>A0A380TAP6</accession>
<proteinExistence type="predicted"/>
<sequence>MARRKRTTVSTQPVVACTSRPDGALEAVYEADPDGRPVVHHRTVDTLGIMLRAGTISQGMHDAARDFQAQFTIARFDVVRCMSLVQVTGSSGPGDLTDAQVDARRRIGKALDVLGGLGSPASSCVWHVVGLQRSIREWAMRQGWGGRPVRIEQAQGILVAALGVLAGWYGYERGR</sequence>